<dbReference type="AlphaFoldDB" id="A0A8T2Q9P1"/>
<organism evidence="2 3">
    <name type="scientific">Ceratopteris richardii</name>
    <name type="common">Triangle waterfern</name>
    <dbReference type="NCBI Taxonomy" id="49495"/>
    <lineage>
        <taxon>Eukaryota</taxon>
        <taxon>Viridiplantae</taxon>
        <taxon>Streptophyta</taxon>
        <taxon>Embryophyta</taxon>
        <taxon>Tracheophyta</taxon>
        <taxon>Polypodiopsida</taxon>
        <taxon>Polypodiidae</taxon>
        <taxon>Polypodiales</taxon>
        <taxon>Pteridineae</taxon>
        <taxon>Pteridaceae</taxon>
        <taxon>Parkerioideae</taxon>
        <taxon>Ceratopteris</taxon>
    </lineage>
</organism>
<evidence type="ECO:0000313" key="3">
    <source>
        <dbReference type="Proteomes" id="UP000825935"/>
    </source>
</evidence>
<feature type="compositionally biased region" description="Basic and acidic residues" evidence="1">
    <location>
        <begin position="140"/>
        <end position="150"/>
    </location>
</feature>
<evidence type="ECO:0000256" key="1">
    <source>
        <dbReference type="SAM" id="MobiDB-lite"/>
    </source>
</evidence>
<accession>A0A8T2Q9P1</accession>
<feature type="compositionally biased region" description="Acidic residues" evidence="1">
    <location>
        <begin position="172"/>
        <end position="187"/>
    </location>
</feature>
<feature type="region of interest" description="Disordered" evidence="1">
    <location>
        <begin position="1"/>
        <end position="20"/>
    </location>
</feature>
<dbReference type="Proteomes" id="UP000825935">
    <property type="component" value="Chromosome 37"/>
</dbReference>
<feature type="compositionally biased region" description="Basic and acidic residues" evidence="1">
    <location>
        <begin position="201"/>
        <end position="213"/>
    </location>
</feature>
<proteinExistence type="predicted"/>
<feature type="compositionally biased region" description="Basic and acidic residues" evidence="1">
    <location>
        <begin position="158"/>
        <end position="171"/>
    </location>
</feature>
<keyword evidence="3" id="KW-1185">Reference proteome</keyword>
<comment type="caution">
    <text evidence="2">The sequence shown here is derived from an EMBL/GenBank/DDBJ whole genome shotgun (WGS) entry which is preliminary data.</text>
</comment>
<sequence length="213" mass="25182">MGVKSEVKEMSAKEDGKKRKEIVIEVQKASKKRKIDPKKLELEVKEVREEEMKQEQNKIQADKEPHTPQTSKEKKGERIQEKMEVEQDLLEEETSSRSTLIHKLEAYIEEEKNSKVVKVVASKESSDTKTNMDDIQQVDGLKDIEMKDWSEQEEDNQKDDQNIQESNHEDHEDQEEDHECEEDDQEEEHSSKAEEDDEKEIEEKQIESQKQEW</sequence>
<dbReference type="EMBL" id="CM035442">
    <property type="protein sequence ID" value="KAH7280253.1"/>
    <property type="molecule type" value="Genomic_DNA"/>
</dbReference>
<feature type="compositionally biased region" description="Basic and acidic residues" evidence="1">
    <location>
        <begin position="47"/>
        <end position="85"/>
    </location>
</feature>
<name>A0A8T2Q9P1_CERRI</name>
<feature type="region of interest" description="Disordered" evidence="1">
    <location>
        <begin position="47"/>
        <end position="99"/>
    </location>
</feature>
<gene>
    <name evidence="2" type="ORF">KP509_37G057900</name>
</gene>
<feature type="region of interest" description="Disordered" evidence="1">
    <location>
        <begin position="111"/>
        <end position="213"/>
    </location>
</feature>
<evidence type="ECO:0000313" key="2">
    <source>
        <dbReference type="EMBL" id="KAH7280253.1"/>
    </source>
</evidence>
<protein>
    <submittedName>
        <fullName evidence="2">Uncharacterized protein</fullName>
    </submittedName>
</protein>
<reference evidence="2" key="1">
    <citation type="submission" date="2021-08" db="EMBL/GenBank/DDBJ databases">
        <title>WGS assembly of Ceratopteris richardii.</title>
        <authorList>
            <person name="Marchant D.B."/>
            <person name="Chen G."/>
            <person name="Jenkins J."/>
            <person name="Shu S."/>
            <person name="Leebens-Mack J."/>
            <person name="Grimwood J."/>
            <person name="Schmutz J."/>
            <person name="Soltis P."/>
            <person name="Soltis D."/>
            <person name="Chen Z.-H."/>
        </authorList>
    </citation>
    <scope>NUCLEOTIDE SEQUENCE</scope>
    <source>
        <strain evidence="2">Whitten #5841</strain>
        <tissue evidence="2">Leaf</tissue>
    </source>
</reference>